<name>A0A067PG03_9AGAM</name>
<dbReference type="InterPro" id="IPR013320">
    <property type="entry name" value="ConA-like_dom_sf"/>
</dbReference>
<dbReference type="SUPFAM" id="SSF49899">
    <property type="entry name" value="Concanavalin A-like lectins/glucanases"/>
    <property type="match status" value="1"/>
</dbReference>
<dbReference type="Pfam" id="PF13385">
    <property type="entry name" value="Laminin_G_3"/>
    <property type="match status" value="1"/>
</dbReference>
<dbReference type="EMBL" id="KL197731">
    <property type="protein sequence ID" value="KDQ53843.1"/>
    <property type="molecule type" value="Genomic_DNA"/>
</dbReference>
<dbReference type="Gene3D" id="2.80.10.50">
    <property type="match status" value="1"/>
</dbReference>
<keyword evidence="2" id="KW-1185">Reference proteome</keyword>
<dbReference type="SUPFAM" id="SSF50370">
    <property type="entry name" value="Ricin B-like lectins"/>
    <property type="match status" value="1"/>
</dbReference>
<accession>A0A067PG03</accession>
<organism evidence="1 2">
    <name type="scientific">Jaapia argillacea MUCL 33604</name>
    <dbReference type="NCBI Taxonomy" id="933084"/>
    <lineage>
        <taxon>Eukaryota</taxon>
        <taxon>Fungi</taxon>
        <taxon>Dikarya</taxon>
        <taxon>Basidiomycota</taxon>
        <taxon>Agaricomycotina</taxon>
        <taxon>Agaricomycetes</taxon>
        <taxon>Agaricomycetidae</taxon>
        <taxon>Jaapiales</taxon>
        <taxon>Jaapiaceae</taxon>
        <taxon>Jaapia</taxon>
    </lineage>
</organism>
<dbReference type="Gene3D" id="2.60.120.200">
    <property type="match status" value="1"/>
</dbReference>
<gene>
    <name evidence="1" type="ORF">JAAARDRAFT_38804</name>
</gene>
<dbReference type="HOGENOM" id="CLU_634706_0_0_1"/>
<dbReference type="AlphaFoldDB" id="A0A067PG03"/>
<evidence type="ECO:0000313" key="1">
    <source>
        <dbReference type="EMBL" id="KDQ53843.1"/>
    </source>
</evidence>
<protein>
    <submittedName>
        <fullName evidence="1">Uncharacterized protein</fullName>
    </submittedName>
</protein>
<evidence type="ECO:0000313" key="2">
    <source>
        <dbReference type="Proteomes" id="UP000027265"/>
    </source>
</evidence>
<dbReference type="InterPro" id="IPR035992">
    <property type="entry name" value="Ricin_B-like_lectins"/>
</dbReference>
<dbReference type="InParanoid" id="A0A067PG03"/>
<dbReference type="Proteomes" id="UP000027265">
    <property type="component" value="Unassembled WGS sequence"/>
</dbReference>
<dbReference type="OrthoDB" id="3019173at2759"/>
<reference evidence="2" key="1">
    <citation type="journal article" date="2014" name="Proc. Natl. Acad. Sci. U.S.A.">
        <title>Extensive sampling of basidiomycete genomes demonstrates inadequacy of the white-rot/brown-rot paradigm for wood decay fungi.</title>
        <authorList>
            <person name="Riley R."/>
            <person name="Salamov A.A."/>
            <person name="Brown D.W."/>
            <person name="Nagy L.G."/>
            <person name="Floudas D."/>
            <person name="Held B.W."/>
            <person name="Levasseur A."/>
            <person name="Lombard V."/>
            <person name="Morin E."/>
            <person name="Otillar R."/>
            <person name="Lindquist E.A."/>
            <person name="Sun H."/>
            <person name="LaButti K.M."/>
            <person name="Schmutz J."/>
            <person name="Jabbour D."/>
            <person name="Luo H."/>
            <person name="Baker S.E."/>
            <person name="Pisabarro A.G."/>
            <person name="Walton J.D."/>
            <person name="Blanchette R.A."/>
            <person name="Henrissat B."/>
            <person name="Martin F."/>
            <person name="Cullen D."/>
            <person name="Hibbett D.S."/>
            <person name="Grigoriev I.V."/>
        </authorList>
    </citation>
    <scope>NUCLEOTIDE SEQUENCE [LARGE SCALE GENOMIC DNA]</scope>
    <source>
        <strain evidence="2">MUCL 33604</strain>
    </source>
</reference>
<proteinExistence type="predicted"/>
<sequence length="432" mass="47398">MPTLINIFDQGPLGQPHVIDTVPLERPNRKGRMMITFGKLEGGTYAISNKASDHLISLADPDEDGTALCAAKHHDLTDDVIKWIVTKYGNDTYSIVNQKEELWVTSRPSPPAVRTDSGGTVVGRRTTSTPTRWYVREGSRAGHYIVGLIENSSLCWYLPDGNSSTLVKLAIPNSESDSAIKEEFLWVFQPLGADTVPLFSFTFRLNCSPADCQSMSFIEQPLDINLQNDFTLLAWVFCDDRTHPRSIISFESPQCEKSLLALALPPAPQKNVLQFSYASSARRDDLVGYQGKTELPPLGVWFHVALVFSTTGCDTFKTYVNGLEDTELSANHRVFPAKDIAVVIGAKKFLGRTTAQWSGSLENVHVHQAALTKKQISDNMAKGSLRRLPPISCPGRNDLSPITQCQTDEAAVEIGIQVGGVGSSRLSDVSES</sequence>